<dbReference type="EnsemblFungi" id="FOXG_06714T0">
    <property type="protein sequence ID" value="FOXG_06714P0"/>
    <property type="gene ID" value="FOXG_06714"/>
</dbReference>
<dbReference type="PANTHER" id="PTHR46082:SF11">
    <property type="entry name" value="AAA+ ATPASE DOMAIN-CONTAINING PROTEIN-RELATED"/>
    <property type="match status" value="1"/>
</dbReference>
<organism evidence="2 3">
    <name type="scientific">Fusarium oxysporum (strain Fo5176)</name>
    <name type="common">Fusarium vascular wilt</name>
    <dbReference type="NCBI Taxonomy" id="660025"/>
    <lineage>
        <taxon>Eukaryota</taxon>
        <taxon>Fungi</taxon>
        <taxon>Dikarya</taxon>
        <taxon>Ascomycota</taxon>
        <taxon>Pezizomycotina</taxon>
        <taxon>Sordariomycetes</taxon>
        <taxon>Hypocreomycetidae</taxon>
        <taxon>Hypocreales</taxon>
        <taxon>Nectriaceae</taxon>
        <taxon>Fusarium</taxon>
        <taxon>Fusarium oxysporum species complex</taxon>
    </lineage>
</organism>
<feature type="domain" description="Nucleoside phosphorylase" evidence="1">
    <location>
        <begin position="32"/>
        <end position="316"/>
    </location>
</feature>
<evidence type="ECO:0000313" key="3">
    <source>
        <dbReference type="Proteomes" id="UP000002489"/>
    </source>
</evidence>
<dbReference type="InterPro" id="IPR035994">
    <property type="entry name" value="Nucleoside_phosphorylase_sf"/>
</dbReference>
<protein>
    <recommendedName>
        <fullName evidence="1">Nucleoside phosphorylase domain-containing protein</fullName>
    </recommendedName>
</protein>
<dbReference type="EnsemblFungi" id="FOXG_07278T0">
    <property type="protein sequence ID" value="FOXG_07278P0"/>
    <property type="gene ID" value="FOXG_07278"/>
</dbReference>
<dbReference type="InterPro" id="IPR053137">
    <property type="entry name" value="NLR-like"/>
</dbReference>
<name>A0A0D2XTH6_FUSOF</name>
<evidence type="ECO:0000259" key="1">
    <source>
        <dbReference type="Pfam" id="PF01048"/>
    </source>
</evidence>
<dbReference type="Proteomes" id="UP000002489">
    <property type="component" value="Unassembled WGS sequence"/>
</dbReference>
<proteinExistence type="predicted"/>
<dbReference type="STRING" id="426428.A0A0D2XTH6"/>
<dbReference type="Pfam" id="PF01048">
    <property type="entry name" value="PNP_UDP_1"/>
    <property type="match status" value="1"/>
</dbReference>
<dbReference type="GO" id="GO:0003824">
    <property type="term" value="F:catalytic activity"/>
    <property type="evidence" value="ECO:0007669"/>
    <property type="project" value="InterPro"/>
</dbReference>
<dbReference type="PANTHER" id="PTHR46082">
    <property type="entry name" value="ATP/GTP-BINDING PROTEIN-RELATED"/>
    <property type="match status" value="1"/>
</dbReference>
<reference evidence="2" key="2">
    <citation type="submission" date="2025-05" db="UniProtKB">
        <authorList>
            <consortium name="EnsemblFungi"/>
        </authorList>
    </citation>
    <scope>IDENTIFICATION</scope>
    <source>
        <strain evidence="2">4287 / CBS 123668 / FGSC 9935 / NRRL 34936</strain>
    </source>
</reference>
<accession>A0A0D2XTH6</accession>
<reference evidence="3" key="1">
    <citation type="journal article" date="2012" name="Mol. Plant Microbe Interact.">
        <title>A highly conserved effector in Fusarium oxysporum is required for full virulence on Arabidopsis.</title>
        <authorList>
            <person name="Thatcher L.F."/>
            <person name="Gardiner D.M."/>
            <person name="Kazan K."/>
            <person name="Manners J."/>
        </authorList>
    </citation>
    <scope>NUCLEOTIDE SEQUENCE [LARGE SCALE GENOMIC DNA]</scope>
    <source>
        <strain evidence="3">Fo5176</strain>
    </source>
</reference>
<sequence>MRCLLVRLQSRLCCCFFYKDGQRTPRAYEEYTVAVVCAMELEMSAVRYMLDVEHRSLPTKEGDFNIYILGVLQGHNVVLACLPGNQGKGSAAIVATNMTRTFSCIKWQFLVGIGGGVPSTKHDIRLGDVVVSMPEGQYGGVVQYDLGKGTDDGFALNDFLSPPPPLLRGAVMKMRSDHRVSESRAEEFLSAMSETGRRLSVYEQPSADLDVLFETDYPHDPQNLTCEKCDRQKSVSRSCREFEGPEIHYGLIASGDRVVRSTAKRSEVIRNIGNILCFEMEAAGLMTEFSCIVIRGISDYADSHKNDNWQHYAAATAAACTKELLTYIDPEVASAVPVSSKDAASYWGNGLAARHVFHGKGTQNSGSGHFSIGKDLNIY</sequence>
<dbReference type="EnsemblFungi" id="FOXG_06548T0">
    <property type="protein sequence ID" value="FOXG_06548P0"/>
    <property type="gene ID" value="FOXG_06548"/>
</dbReference>
<dbReference type="SUPFAM" id="SSF53167">
    <property type="entry name" value="Purine and uridine phosphorylases"/>
    <property type="match status" value="1"/>
</dbReference>
<evidence type="ECO:0000313" key="2">
    <source>
        <dbReference type="EnsemblFungi" id="FOXG_07278P0"/>
    </source>
</evidence>
<dbReference type="Gene3D" id="3.40.50.1580">
    <property type="entry name" value="Nucleoside phosphorylase domain"/>
    <property type="match status" value="1"/>
</dbReference>
<dbReference type="InterPro" id="IPR000845">
    <property type="entry name" value="Nucleoside_phosphorylase_d"/>
</dbReference>
<dbReference type="AlphaFoldDB" id="A0A0D2XTH6"/>
<dbReference type="GO" id="GO:0009116">
    <property type="term" value="P:nucleoside metabolic process"/>
    <property type="evidence" value="ECO:0007669"/>
    <property type="project" value="InterPro"/>
</dbReference>